<evidence type="ECO:0000256" key="14">
    <source>
        <dbReference type="ARBA" id="ARBA00076278"/>
    </source>
</evidence>
<evidence type="ECO:0000256" key="3">
    <source>
        <dbReference type="ARBA" id="ARBA00022553"/>
    </source>
</evidence>
<evidence type="ECO:0000256" key="5">
    <source>
        <dbReference type="ARBA" id="ARBA00022792"/>
    </source>
</evidence>
<evidence type="ECO:0000256" key="9">
    <source>
        <dbReference type="ARBA" id="ARBA00023128"/>
    </source>
</evidence>
<dbReference type="InterPro" id="IPR011765">
    <property type="entry name" value="Pept_M16_N"/>
</dbReference>
<evidence type="ECO:0000256" key="15">
    <source>
        <dbReference type="ARBA" id="ARBA00081098"/>
    </source>
</evidence>
<evidence type="ECO:0000256" key="13">
    <source>
        <dbReference type="ARBA" id="ARBA00070376"/>
    </source>
</evidence>
<gene>
    <name evidence="19" type="primary">UQCRC1</name>
    <name evidence="19" type="synonym">uqcrc1</name>
</gene>
<dbReference type="Pfam" id="PF05193">
    <property type="entry name" value="Peptidase_M16_C"/>
    <property type="match status" value="1"/>
</dbReference>
<proteinExistence type="inferred from homology"/>
<organism evidence="19 20">
    <name type="scientific">Erpetoichthys calabaricus</name>
    <name type="common">Rope fish</name>
    <name type="synonym">Calamoichthys calabaricus</name>
    <dbReference type="NCBI Taxonomy" id="27687"/>
    <lineage>
        <taxon>Eukaryota</taxon>
        <taxon>Metazoa</taxon>
        <taxon>Chordata</taxon>
        <taxon>Craniata</taxon>
        <taxon>Vertebrata</taxon>
        <taxon>Euteleostomi</taxon>
        <taxon>Actinopterygii</taxon>
        <taxon>Polypteriformes</taxon>
        <taxon>Polypteridae</taxon>
        <taxon>Erpetoichthys</taxon>
    </lineage>
</organism>
<evidence type="ECO:0000256" key="7">
    <source>
        <dbReference type="ARBA" id="ARBA00022982"/>
    </source>
</evidence>
<evidence type="ECO:0000256" key="4">
    <source>
        <dbReference type="ARBA" id="ARBA00022660"/>
    </source>
</evidence>
<keyword evidence="9" id="KW-0496">Mitochondrion</keyword>
<comment type="subunit">
    <text evidence="12">Component of the ubiquinol-cytochrome c oxidoreductase (cytochrome b-c1 complex, complex III, CIII), a multisubunit enzyme composed of 11 subunits. The complex is composed of 3 respiratory subunits cytochrome b, cytochrome c1 and Rieske protein UQCRFS1, 2 core protein subunits UQCRC1/QCR1 and UQCRC2/QCR2, and 6 low-molecular weight protein subunits UQCRH/QCR6, UQCRB/QCR7, UQCRQ/QCR8, UQCR10/QCR9, UQCR11/QCR10 and subunit 9, the cleavage product of Rieske protein UQCRFS1. The complex exists as an obligatory dimer and forms supercomplexes (SCs) in the inner mitochondrial membrane with NADH-ubiquinone oxidoreductase (complex I, CI) and cytochrome c oxidase (complex IV, CIV), resulting in different assemblies (supercomplex SCI(1)III(2)IV(1) and megacomplex MCI(2)III(2)IV(2)). Interacts with UQCC6. Interacts with STMP1.</text>
</comment>
<keyword evidence="4" id="KW-0679">Respiratory chain</keyword>
<dbReference type="InterPro" id="IPR007863">
    <property type="entry name" value="Peptidase_M16_C"/>
</dbReference>
<evidence type="ECO:0000259" key="17">
    <source>
        <dbReference type="Pfam" id="PF00675"/>
    </source>
</evidence>
<feature type="domain" description="Peptidase M16 N-terminal" evidence="17">
    <location>
        <begin position="56"/>
        <end position="202"/>
    </location>
</feature>
<sequence length="478" mass="51883">MAASVCRAGSAVGRALVKARAPAFLGLRRSQGVATYAQTLLSIPETKVTNLENGFKVASEDSNQGTCTVGVWIDAGSRYESGKKNGSAYFVEHMTFKGTKKRPQAVLEQEVESMGAHLSAYTSREQTAVFMKTMTKDMPKAVEILADMVLNSSLGDSELEKERSVILQELQEVESNLKHVCFDFLHATAFQGSPLARTVFGTSDNIKSLSRSDLVEYINTHYKAPRMVLAAAGGVNHGELVNLAKQHFGSVSFEYDGDAVPVLSPCRFTGSQIQLRDDALPLAHVAIAVEGVGINSPDLVPLMVASSMIGSYDTTCGGGKNLSGSLARVAAEEKLCQSFQAFNTCYSDTGLFGVYFVTDGHHIEDMMHNVQGQLLMLCTSVTTGELERAKNVLKTNLVGQLNGTTPVADDIGRNVLSFGRRISLAEWSEKIDAVSPKMLQDVCYKYIYDTCPAVAAVGPVEQLPDYNRIRSAMYWLRL</sequence>
<keyword evidence="5" id="KW-0999">Mitochondrion inner membrane</keyword>
<dbReference type="FunFam" id="3.30.830.10:FF:000001">
    <property type="entry name" value="Mitochondrial-processing peptidase subunit beta, mitochondrial"/>
    <property type="match status" value="1"/>
</dbReference>
<evidence type="ECO:0000256" key="6">
    <source>
        <dbReference type="ARBA" id="ARBA00022946"/>
    </source>
</evidence>
<evidence type="ECO:0000313" key="20">
    <source>
        <dbReference type="Proteomes" id="UP000694620"/>
    </source>
</evidence>
<comment type="similarity">
    <text evidence="11">Belongs to the peptidase M16 family. UQCRC1/QCR1 subfamily.</text>
</comment>
<dbReference type="InterPro" id="IPR011249">
    <property type="entry name" value="Metalloenz_LuxS/M16"/>
</dbReference>
<evidence type="ECO:0000256" key="8">
    <source>
        <dbReference type="ARBA" id="ARBA00022990"/>
    </source>
</evidence>
<dbReference type="Ensembl" id="ENSECRT00000034160.1">
    <property type="protein sequence ID" value="ENSECRP00000033432.1"/>
    <property type="gene ID" value="ENSECRG00000022631.1"/>
</dbReference>
<dbReference type="GO" id="GO:0032991">
    <property type="term" value="C:protein-containing complex"/>
    <property type="evidence" value="ECO:0007669"/>
    <property type="project" value="UniProtKB-ARBA"/>
</dbReference>
<evidence type="ECO:0000256" key="11">
    <source>
        <dbReference type="ARBA" id="ARBA00061208"/>
    </source>
</evidence>
<keyword evidence="6" id="KW-0809">Transit peptide</keyword>
<reference evidence="19" key="3">
    <citation type="submission" date="2025-09" db="UniProtKB">
        <authorList>
            <consortium name="Ensembl"/>
        </authorList>
    </citation>
    <scope>IDENTIFICATION</scope>
</reference>
<dbReference type="FunFam" id="3.30.830.10:FF:000016">
    <property type="entry name" value="Cytochrome b-c1 complex subunit 1, mitochondrial"/>
    <property type="match status" value="1"/>
</dbReference>
<evidence type="ECO:0000256" key="12">
    <source>
        <dbReference type="ARBA" id="ARBA00064195"/>
    </source>
</evidence>
<dbReference type="CTD" id="7384"/>
<reference evidence="19" key="2">
    <citation type="submission" date="2025-08" db="UniProtKB">
        <authorList>
            <consortium name="Ensembl"/>
        </authorList>
    </citation>
    <scope>IDENTIFICATION</scope>
</reference>
<accession>A0A8C4TLB7</accession>
<evidence type="ECO:0000256" key="16">
    <source>
        <dbReference type="ARBA" id="ARBA00082886"/>
    </source>
</evidence>
<name>A0A8C4TLB7_ERPCA</name>
<dbReference type="InterPro" id="IPR050361">
    <property type="entry name" value="MPP/UQCRC_Complex"/>
</dbReference>
<feature type="domain" description="Peptidase M16 C-terminal" evidence="18">
    <location>
        <begin position="208"/>
        <end position="393"/>
    </location>
</feature>
<dbReference type="SUPFAM" id="SSF63411">
    <property type="entry name" value="LuxS/MPP-like metallohydrolase"/>
    <property type="match status" value="2"/>
</dbReference>
<reference evidence="19" key="1">
    <citation type="submission" date="2021-06" db="EMBL/GenBank/DDBJ databases">
        <authorList>
            <consortium name="Wellcome Sanger Institute Data Sharing"/>
        </authorList>
    </citation>
    <scope>NUCLEOTIDE SEQUENCE [LARGE SCALE GENOMIC DNA]</scope>
</reference>
<dbReference type="Pfam" id="PF00675">
    <property type="entry name" value="Peptidase_M16"/>
    <property type="match status" value="1"/>
</dbReference>
<keyword evidence="2" id="KW-0813">Transport</keyword>
<protein>
    <recommendedName>
        <fullName evidence="13">Cytochrome b-c1 complex subunit 1, mitochondrial</fullName>
    </recommendedName>
    <alternativeName>
        <fullName evidence="14">Complex III subunit 1</fullName>
    </alternativeName>
    <alternativeName>
        <fullName evidence="15">Core protein I</fullName>
    </alternativeName>
    <alternativeName>
        <fullName evidence="16">Ubiquinol-cytochrome-c reductase complex core protein 1</fullName>
    </alternativeName>
</protein>
<keyword evidence="10" id="KW-0472">Membrane</keyword>
<dbReference type="GO" id="GO:0046872">
    <property type="term" value="F:metal ion binding"/>
    <property type="evidence" value="ECO:0007669"/>
    <property type="project" value="InterPro"/>
</dbReference>
<keyword evidence="3" id="KW-0597">Phosphoprotein</keyword>
<dbReference type="PANTHER" id="PTHR11851:SF116">
    <property type="entry name" value="CYTOCHROME B-C1 COMPLEX SUBUNIT 1, MITOCHONDRIAL"/>
    <property type="match status" value="1"/>
</dbReference>
<dbReference type="GeneTree" id="ENSGT00940000158931"/>
<dbReference type="GO" id="GO:0005743">
    <property type="term" value="C:mitochondrial inner membrane"/>
    <property type="evidence" value="ECO:0007669"/>
    <property type="project" value="UniProtKB-SubCell"/>
</dbReference>
<evidence type="ECO:0000259" key="18">
    <source>
        <dbReference type="Pfam" id="PF05193"/>
    </source>
</evidence>
<keyword evidence="20" id="KW-1185">Reference proteome</keyword>
<dbReference type="OrthoDB" id="10251424at2759"/>
<keyword evidence="7" id="KW-0249">Electron transport</keyword>
<comment type="subcellular location">
    <subcellularLocation>
        <location evidence="1">Mitochondrion inner membrane</location>
        <topology evidence="1">Peripheral membrane protein</topology>
        <orientation evidence="1">Matrix side</orientation>
    </subcellularLocation>
</comment>
<evidence type="ECO:0000256" key="2">
    <source>
        <dbReference type="ARBA" id="ARBA00022448"/>
    </source>
</evidence>
<evidence type="ECO:0000256" key="10">
    <source>
        <dbReference type="ARBA" id="ARBA00023136"/>
    </source>
</evidence>
<evidence type="ECO:0000313" key="19">
    <source>
        <dbReference type="Ensembl" id="ENSECRP00000033432.1"/>
    </source>
</evidence>
<dbReference type="Gene3D" id="3.30.830.10">
    <property type="entry name" value="Metalloenzyme, LuxS/M16 peptidase-like"/>
    <property type="match status" value="2"/>
</dbReference>
<dbReference type="AlphaFoldDB" id="A0A8C4TLB7"/>
<keyword evidence="8" id="KW-0007">Acetylation</keyword>
<evidence type="ECO:0000256" key="1">
    <source>
        <dbReference type="ARBA" id="ARBA00004443"/>
    </source>
</evidence>
<dbReference type="Proteomes" id="UP000694620">
    <property type="component" value="Chromosome 18"/>
</dbReference>
<dbReference type="PANTHER" id="PTHR11851">
    <property type="entry name" value="METALLOPROTEASE"/>
    <property type="match status" value="1"/>
</dbReference>